<organism evidence="1 2">
    <name type="scientific">Rubrivirga litoralis</name>
    <dbReference type="NCBI Taxonomy" id="3075598"/>
    <lineage>
        <taxon>Bacteria</taxon>
        <taxon>Pseudomonadati</taxon>
        <taxon>Rhodothermota</taxon>
        <taxon>Rhodothermia</taxon>
        <taxon>Rhodothermales</taxon>
        <taxon>Rubricoccaceae</taxon>
        <taxon>Rubrivirga</taxon>
    </lineage>
</organism>
<evidence type="ECO:0000313" key="2">
    <source>
        <dbReference type="Proteomes" id="UP001267426"/>
    </source>
</evidence>
<dbReference type="EMBL" id="JAVRHT010000011">
    <property type="protein sequence ID" value="MDT0631365.1"/>
    <property type="molecule type" value="Genomic_DNA"/>
</dbReference>
<sequence length="45" mass="5109">MAVRQFSLAKLDAEIAKCEVRCANCHKRKTAIEQGWYASLTLPRT</sequence>
<reference evidence="1 2" key="1">
    <citation type="submission" date="2023-09" db="EMBL/GenBank/DDBJ databases">
        <authorList>
            <person name="Rey-Velasco X."/>
        </authorList>
    </citation>
    <scope>NUCLEOTIDE SEQUENCE [LARGE SCALE GENOMIC DNA]</scope>
    <source>
        <strain evidence="1 2">F394</strain>
    </source>
</reference>
<comment type="caution">
    <text evidence="1">The sequence shown here is derived from an EMBL/GenBank/DDBJ whole genome shotgun (WGS) entry which is preliminary data.</text>
</comment>
<evidence type="ECO:0008006" key="3">
    <source>
        <dbReference type="Google" id="ProtNLM"/>
    </source>
</evidence>
<gene>
    <name evidence="1" type="ORF">RM540_06335</name>
</gene>
<evidence type="ECO:0000313" key="1">
    <source>
        <dbReference type="EMBL" id="MDT0631365.1"/>
    </source>
</evidence>
<dbReference type="RefSeq" id="WP_311662708.1">
    <property type="nucleotide sequence ID" value="NZ_JAVRHT010000011.1"/>
</dbReference>
<protein>
    <recommendedName>
        <fullName evidence="3">HNH endonuclease</fullName>
    </recommendedName>
</protein>
<keyword evidence="2" id="KW-1185">Reference proteome</keyword>
<name>A0ABU3BQ00_9BACT</name>
<proteinExistence type="predicted"/>
<accession>A0ABU3BQ00</accession>
<dbReference type="Proteomes" id="UP001267426">
    <property type="component" value="Unassembled WGS sequence"/>
</dbReference>